<dbReference type="EMBL" id="FPBX01000009">
    <property type="protein sequence ID" value="SFU56593.1"/>
    <property type="molecule type" value="Genomic_DNA"/>
</dbReference>
<organism evidence="3 4">
    <name type="scientific">Paenacidovorax caeni</name>
    <dbReference type="NCBI Taxonomy" id="343013"/>
    <lineage>
        <taxon>Bacteria</taxon>
        <taxon>Pseudomonadati</taxon>
        <taxon>Pseudomonadota</taxon>
        <taxon>Betaproteobacteria</taxon>
        <taxon>Burkholderiales</taxon>
        <taxon>Comamonadaceae</taxon>
        <taxon>Paenacidovorax</taxon>
    </lineage>
</organism>
<proteinExistence type="inferred from homology"/>
<dbReference type="Gene3D" id="3.10.450.50">
    <property type="match status" value="1"/>
</dbReference>
<dbReference type="PANTHER" id="PTHR33747:SF1">
    <property type="entry name" value="ADENYLATE CYCLASE-ASSOCIATED CAP C-TERMINAL DOMAIN-CONTAINING PROTEIN"/>
    <property type="match status" value="1"/>
</dbReference>
<protein>
    <recommendedName>
        <fullName evidence="1">UPF0225 protein SAMN04489707_100916</fullName>
    </recommendedName>
</protein>
<comment type="similarity">
    <text evidence="1">Belongs to the UPF0225 family.</text>
</comment>
<dbReference type="OrthoDB" id="21421at2"/>
<accession>A0A1I7H7B2</accession>
<dbReference type="InterPro" id="IPR048469">
    <property type="entry name" value="YchJ-like_M"/>
</dbReference>
<gene>
    <name evidence="3" type="ORF">SAMN04489707_100916</name>
</gene>
<evidence type="ECO:0000313" key="4">
    <source>
        <dbReference type="Proteomes" id="UP000183656"/>
    </source>
</evidence>
<keyword evidence="4" id="KW-1185">Reference proteome</keyword>
<dbReference type="HAMAP" id="MF_00612">
    <property type="entry name" value="UPF0225"/>
    <property type="match status" value="1"/>
</dbReference>
<feature type="domain" description="YchJ-like middle NTF2-like" evidence="2">
    <location>
        <begin position="35"/>
        <end position="127"/>
    </location>
</feature>
<dbReference type="STRING" id="343013.SAMN04489707_100916"/>
<evidence type="ECO:0000313" key="3">
    <source>
        <dbReference type="EMBL" id="SFU56593.1"/>
    </source>
</evidence>
<dbReference type="Proteomes" id="UP000183656">
    <property type="component" value="Unassembled WGS sequence"/>
</dbReference>
<evidence type="ECO:0000256" key="1">
    <source>
        <dbReference type="HAMAP-Rule" id="MF_00612"/>
    </source>
</evidence>
<dbReference type="SUPFAM" id="SSF54427">
    <property type="entry name" value="NTF2-like"/>
    <property type="match status" value="1"/>
</dbReference>
<dbReference type="InterPro" id="IPR032710">
    <property type="entry name" value="NTF2-like_dom_sf"/>
</dbReference>
<evidence type="ECO:0000259" key="2">
    <source>
        <dbReference type="Pfam" id="PF17775"/>
    </source>
</evidence>
<dbReference type="Pfam" id="PF17775">
    <property type="entry name" value="YchJ_M-like"/>
    <property type="match status" value="1"/>
</dbReference>
<dbReference type="InterPro" id="IPR023006">
    <property type="entry name" value="YchJ-like"/>
</dbReference>
<dbReference type="RefSeq" id="WP_054255941.1">
    <property type="nucleotide sequence ID" value="NZ_CYIG01000011.1"/>
</dbReference>
<name>A0A1I7H7B2_9BURK</name>
<dbReference type="AlphaFoldDB" id="A0A1I7H7B2"/>
<reference evidence="3 4" key="1">
    <citation type="submission" date="2016-10" db="EMBL/GenBank/DDBJ databases">
        <authorList>
            <person name="de Groot N.N."/>
        </authorList>
    </citation>
    <scope>NUCLEOTIDE SEQUENCE [LARGE SCALE GENOMIC DNA]</scope>
    <source>
        <strain evidence="3 4">R-24608</strain>
    </source>
</reference>
<sequence>MSRRPPAETACPCGSGAPLVACCGRFLEGKADAPDAERLMRSRYSAFVGERGDYLLATWHASRRPPAIDFDTGAKWLGLEVRRHQSTGPDSAEVEFVARWRVGGRAVRLHECSRFVREGGRWYYVDGDQF</sequence>
<dbReference type="PANTHER" id="PTHR33747">
    <property type="entry name" value="UPF0225 PROTEIN SCO1677"/>
    <property type="match status" value="1"/>
</dbReference>